<evidence type="ECO:0000259" key="1">
    <source>
        <dbReference type="Pfam" id="PF12697"/>
    </source>
</evidence>
<protein>
    <submittedName>
        <fullName evidence="2">Alpha/beta hydrolase</fullName>
    </submittedName>
</protein>
<comment type="caution">
    <text evidence="2">The sequence shown here is derived from an EMBL/GenBank/DDBJ whole genome shotgun (WGS) entry which is preliminary data.</text>
</comment>
<dbReference type="InterPro" id="IPR052897">
    <property type="entry name" value="Sec-Metab_Biosynth_Hydrolase"/>
</dbReference>
<dbReference type="PANTHER" id="PTHR37017:SF11">
    <property type="entry name" value="ESTERASE_LIPASE_THIOESTERASE DOMAIN-CONTAINING PROTEIN"/>
    <property type="match status" value="1"/>
</dbReference>
<dbReference type="Proteomes" id="UP000292452">
    <property type="component" value="Unassembled WGS sequence"/>
</dbReference>
<dbReference type="InterPro" id="IPR029058">
    <property type="entry name" value="AB_hydrolase_fold"/>
</dbReference>
<dbReference type="SUPFAM" id="SSF53474">
    <property type="entry name" value="alpha/beta-Hydrolases"/>
    <property type="match status" value="1"/>
</dbReference>
<name>A0A4Q9HQ56_STRKA</name>
<dbReference type="GO" id="GO:0016787">
    <property type="term" value="F:hydrolase activity"/>
    <property type="evidence" value="ECO:0007669"/>
    <property type="project" value="UniProtKB-KW"/>
</dbReference>
<gene>
    <name evidence="2" type="ORF">EYS09_25825</name>
</gene>
<keyword evidence="2" id="KW-0378">Hydrolase</keyword>
<dbReference type="PANTHER" id="PTHR37017">
    <property type="entry name" value="AB HYDROLASE-1 DOMAIN-CONTAINING PROTEIN-RELATED"/>
    <property type="match status" value="1"/>
</dbReference>
<feature type="domain" description="AB hydrolase-1" evidence="1">
    <location>
        <begin position="18"/>
        <end position="272"/>
    </location>
</feature>
<sequence>MVQECRQGVSRRDGRPTFVLVHGAHSSSYAWSPVLQRLALLGHRALAVDLPGHGMDARFPLSYQTPQDLESFSAQPSPLAEVTWEENVTHVVAAVRRVAEYGPVVLVGTSGGGAVISGVGNAVPDLISRIVYVSAWCCVQLPSVADYLETLGHRNVGSALVNWRSADPQFLHMAKEGLMAEATDEQFRACLNILEPADSARVLTADARVQAGTWGRIPRTYIRFAQDRAIPLAMQDRMIAEADALTPGNPFQVRTVDTGHVGVQLRPDEVAAILDTLG</sequence>
<accession>A0A4Q9HQ56</accession>
<dbReference type="InterPro" id="IPR000073">
    <property type="entry name" value="AB_hydrolase_1"/>
</dbReference>
<organism evidence="2 3">
    <name type="scientific">Streptomyces kasugaensis</name>
    <dbReference type="NCBI Taxonomy" id="1946"/>
    <lineage>
        <taxon>Bacteria</taxon>
        <taxon>Bacillati</taxon>
        <taxon>Actinomycetota</taxon>
        <taxon>Actinomycetes</taxon>
        <taxon>Kitasatosporales</taxon>
        <taxon>Streptomycetaceae</taxon>
        <taxon>Streptomyces</taxon>
    </lineage>
</organism>
<dbReference type="Gene3D" id="3.40.50.1820">
    <property type="entry name" value="alpha/beta hydrolase"/>
    <property type="match status" value="1"/>
</dbReference>
<dbReference type="Pfam" id="PF12697">
    <property type="entry name" value="Abhydrolase_6"/>
    <property type="match status" value="1"/>
</dbReference>
<dbReference type="AlphaFoldDB" id="A0A4Q9HQ56"/>
<proteinExistence type="predicted"/>
<keyword evidence="3" id="KW-1185">Reference proteome</keyword>
<evidence type="ECO:0000313" key="3">
    <source>
        <dbReference type="Proteomes" id="UP000292452"/>
    </source>
</evidence>
<dbReference type="RefSeq" id="WP_131125041.1">
    <property type="nucleotide sequence ID" value="NZ_SIXH01000288.1"/>
</dbReference>
<reference evidence="2 3" key="1">
    <citation type="submission" date="2019-02" db="EMBL/GenBank/DDBJ databases">
        <title>Draft Genome Sequence of Streptomyces sp. AM-2504, identified by 16S rRNA comparative analysis as a Streptomyces Kasugaensis strain.</title>
        <authorList>
            <person name="Napolioni V."/>
            <person name="Giuliodori A.M."/>
            <person name="Spurio R."/>
            <person name="Fabbretti A."/>
        </authorList>
    </citation>
    <scope>NUCLEOTIDE SEQUENCE [LARGE SCALE GENOMIC DNA]</scope>
    <source>
        <strain evidence="2 3">AM-2504</strain>
    </source>
</reference>
<evidence type="ECO:0000313" key="2">
    <source>
        <dbReference type="EMBL" id="TBO56835.1"/>
    </source>
</evidence>
<dbReference type="EMBL" id="SIXH01000288">
    <property type="protein sequence ID" value="TBO56835.1"/>
    <property type="molecule type" value="Genomic_DNA"/>
</dbReference>